<protein>
    <submittedName>
        <fullName evidence="1">Uncharacterized protein</fullName>
    </submittedName>
</protein>
<name>A0A0P1BB72_9BASI</name>
<dbReference type="Proteomes" id="UP000054845">
    <property type="component" value="Unassembled WGS sequence"/>
</dbReference>
<evidence type="ECO:0000313" key="2">
    <source>
        <dbReference type="Proteomes" id="UP000054845"/>
    </source>
</evidence>
<evidence type="ECO:0000313" key="1">
    <source>
        <dbReference type="EMBL" id="CEH13088.1"/>
    </source>
</evidence>
<proteinExistence type="predicted"/>
<accession>A0A0P1BB72</accession>
<reference evidence="1 2" key="1">
    <citation type="submission" date="2014-09" db="EMBL/GenBank/DDBJ databases">
        <authorList>
            <person name="Magalhaes I.L.F."/>
            <person name="Oliveira U."/>
            <person name="Santos F.R."/>
            <person name="Vidigal T.H.D.A."/>
            <person name="Brescovit A.D."/>
            <person name="Santos A.J."/>
        </authorList>
    </citation>
    <scope>NUCLEOTIDE SEQUENCE [LARGE SCALE GENOMIC DNA]</scope>
</reference>
<dbReference type="EMBL" id="CCYA01000199">
    <property type="protein sequence ID" value="CEH13088.1"/>
    <property type="molecule type" value="Genomic_DNA"/>
</dbReference>
<sequence length="71" mass="7824">MSTTCCTWHGGPHLWHKLLQGSNVIEDDCLNTCLNSSRLGGWGQPFVTLAASSRAMTASWYLLEGIEGLNW</sequence>
<organism evidence="1 2">
    <name type="scientific">Ceraceosorus bombacis</name>
    <dbReference type="NCBI Taxonomy" id="401625"/>
    <lineage>
        <taxon>Eukaryota</taxon>
        <taxon>Fungi</taxon>
        <taxon>Dikarya</taxon>
        <taxon>Basidiomycota</taxon>
        <taxon>Ustilaginomycotina</taxon>
        <taxon>Exobasidiomycetes</taxon>
        <taxon>Ceraceosorales</taxon>
        <taxon>Ceraceosoraceae</taxon>
        <taxon>Ceraceosorus</taxon>
    </lineage>
</organism>
<keyword evidence="2" id="KW-1185">Reference proteome</keyword>
<dbReference type="AlphaFoldDB" id="A0A0P1BB72"/>